<feature type="domain" description="Siroheme decarboxylase AsnC-like ligand binding" evidence="6">
    <location>
        <begin position="68"/>
        <end position="136"/>
    </location>
</feature>
<keyword evidence="8" id="KW-0238">DNA-binding</keyword>
<keyword evidence="9" id="KW-1185">Reference proteome</keyword>
<dbReference type="Pfam" id="PF22451">
    <property type="entry name" value="NirdL-like_HTH"/>
    <property type="match status" value="1"/>
</dbReference>
<dbReference type="Gene3D" id="3.30.70.3460">
    <property type="match status" value="2"/>
</dbReference>
<name>A0ABU1I7Z7_9BURK</name>
<accession>A0ABU1I7Z7</accession>
<comment type="caution">
    <text evidence="8">The sequence shown here is derived from an EMBL/GenBank/DDBJ whole genome shotgun (WGS) entry which is preliminary data.</text>
</comment>
<comment type="similarity">
    <text evidence="3">Belongs to the Ahb/Nir family.</text>
</comment>
<keyword evidence="1 8" id="KW-0456">Lyase</keyword>
<comment type="catalytic activity">
    <reaction evidence="5">
        <text>siroheme + 2 H(+) = 12,18-didecarboxysiroheme + 2 CO2</text>
        <dbReference type="Rhea" id="RHEA:19093"/>
        <dbReference type="ChEBI" id="CHEBI:15378"/>
        <dbReference type="ChEBI" id="CHEBI:16526"/>
        <dbReference type="ChEBI" id="CHEBI:60052"/>
        <dbReference type="ChEBI" id="CHEBI:140497"/>
        <dbReference type="EC" id="4.1.1.111"/>
    </reaction>
</comment>
<evidence type="ECO:0000256" key="5">
    <source>
        <dbReference type="ARBA" id="ARBA00048470"/>
    </source>
</evidence>
<dbReference type="InterPro" id="IPR050684">
    <property type="entry name" value="HTH-Siroheme_Decarb"/>
</dbReference>
<dbReference type="RefSeq" id="WP_309825377.1">
    <property type="nucleotide sequence ID" value="NZ_JAVIZX010000001.1"/>
</dbReference>
<evidence type="ECO:0000256" key="1">
    <source>
        <dbReference type="ARBA" id="ARBA00023239"/>
    </source>
</evidence>
<dbReference type="Pfam" id="PF17805">
    <property type="entry name" value="AsnC_trans_reg2"/>
    <property type="match status" value="2"/>
</dbReference>
<feature type="domain" description="Siroheme decarboxylase AsnC-like ligand binding" evidence="6">
    <location>
        <begin position="229"/>
        <end position="315"/>
    </location>
</feature>
<evidence type="ECO:0000313" key="9">
    <source>
        <dbReference type="Proteomes" id="UP001267710"/>
    </source>
</evidence>
<dbReference type="GO" id="GO:0016829">
    <property type="term" value="F:lyase activity"/>
    <property type="evidence" value="ECO:0007669"/>
    <property type="project" value="UniProtKB-KW"/>
</dbReference>
<dbReference type="GO" id="GO:0003677">
    <property type="term" value="F:DNA binding"/>
    <property type="evidence" value="ECO:0007669"/>
    <property type="project" value="UniProtKB-KW"/>
</dbReference>
<gene>
    <name evidence="8" type="ORF">QE399_000128</name>
</gene>
<sequence>MNLNDPLQFTLLNQWQRGFPICREPFDMLARSLRVGTSEVIGAYTRLRDGGALSRIGGVFGAGAGGASLLAAMAVPAGRLGEVAAQVSSHPGVNHNYERENRLNLWFVMTGRSGHEVEHGLCDLEEATGLPVLRLPMERPYGVDLAFDLRGHGAVHGSRPWATAVAPVDAGDVPLAALLEQGVPLVRRPFDLWARALSRHADDVIDTVLRWLEAGTLRRFGVVVRHHELGYTANAMTVFDVPEDRVDACGHALAREPGITLAYRRARAPGWPYNLYCMVHGKDHTAVRQVLADAIDGSGLMRRPHEVLFSLRRFKQTGAQRFSLGLTADSYEEAHAAA</sequence>
<dbReference type="InterPro" id="IPR053953">
    <property type="entry name" value="NirdL-like_HTH"/>
</dbReference>
<dbReference type="EMBL" id="JAVIZX010000001">
    <property type="protein sequence ID" value="MDR6212439.1"/>
    <property type="molecule type" value="Genomic_DNA"/>
</dbReference>
<evidence type="ECO:0000259" key="6">
    <source>
        <dbReference type="Pfam" id="PF17805"/>
    </source>
</evidence>
<evidence type="ECO:0000256" key="2">
    <source>
        <dbReference type="ARBA" id="ARBA00023444"/>
    </source>
</evidence>
<evidence type="ECO:0000259" key="7">
    <source>
        <dbReference type="Pfam" id="PF22451"/>
    </source>
</evidence>
<dbReference type="PANTHER" id="PTHR43413:SF1">
    <property type="entry name" value="SIROHEME DECARBOXYLASE NIRL SUBUNIT"/>
    <property type="match status" value="1"/>
</dbReference>
<evidence type="ECO:0000256" key="3">
    <source>
        <dbReference type="ARBA" id="ARBA00023457"/>
    </source>
</evidence>
<reference evidence="8 9" key="1">
    <citation type="submission" date="2023-08" db="EMBL/GenBank/DDBJ databases">
        <title>Functional and genomic diversity of the sorghum phyllosphere microbiome.</title>
        <authorList>
            <person name="Shade A."/>
        </authorList>
    </citation>
    <scope>NUCLEOTIDE SEQUENCE [LARGE SCALE GENOMIC DNA]</scope>
    <source>
        <strain evidence="8 9">SORGH_AS_0335</strain>
    </source>
</reference>
<dbReference type="Proteomes" id="UP001267710">
    <property type="component" value="Unassembled WGS sequence"/>
</dbReference>
<evidence type="ECO:0000313" key="8">
    <source>
        <dbReference type="EMBL" id="MDR6212439.1"/>
    </source>
</evidence>
<dbReference type="EC" id="4.1.1.111" evidence="4"/>
<evidence type="ECO:0000256" key="4">
    <source>
        <dbReference type="ARBA" id="ARBA00023471"/>
    </source>
</evidence>
<comment type="pathway">
    <text evidence="2">Porphyrin-containing compound metabolism.</text>
</comment>
<feature type="domain" description="Siroheme decarboxylase NirL-like HTH" evidence="7">
    <location>
        <begin position="11"/>
        <end position="52"/>
    </location>
</feature>
<proteinExistence type="inferred from homology"/>
<protein>
    <recommendedName>
        <fullName evidence="4">siroheme decarboxylase</fullName>
        <ecNumber evidence="4">4.1.1.111</ecNumber>
    </recommendedName>
</protein>
<dbReference type="PANTHER" id="PTHR43413">
    <property type="entry name" value="TRANSCRIPTIONAL REGULATOR, ASNC FAMILY"/>
    <property type="match status" value="1"/>
</dbReference>
<dbReference type="InterPro" id="IPR040523">
    <property type="entry name" value="AsnC_trans_reg2"/>
</dbReference>
<organism evidence="8 9">
    <name type="scientific">Paracidovorax wautersii</name>
    <dbReference type="NCBI Taxonomy" id="1177982"/>
    <lineage>
        <taxon>Bacteria</taxon>
        <taxon>Pseudomonadati</taxon>
        <taxon>Pseudomonadota</taxon>
        <taxon>Betaproteobacteria</taxon>
        <taxon>Burkholderiales</taxon>
        <taxon>Comamonadaceae</taxon>
        <taxon>Paracidovorax</taxon>
    </lineage>
</organism>